<evidence type="ECO:0000313" key="2">
    <source>
        <dbReference type="EMBL" id="MBR7794443.1"/>
    </source>
</evidence>
<dbReference type="RefSeq" id="WP_026680004.1">
    <property type="nucleotide sequence ID" value="NZ_BAAACY010000033.1"/>
</dbReference>
<dbReference type="InterPro" id="IPR024418">
    <property type="entry name" value="DUF3862"/>
</dbReference>
<protein>
    <submittedName>
        <fullName evidence="2">DUF3862 domain-containing protein</fullName>
    </submittedName>
</protein>
<keyword evidence="3" id="KW-1185">Reference proteome</keyword>
<dbReference type="Pfam" id="PF12978">
    <property type="entry name" value="DUF3862"/>
    <property type="match status" value="1"/>
</dbReference>
<dbReference type="PROSITE" id="PS51257">
    <property type="entry name" value="PROKAR_LIPOPROTEIN"/>
    <property type="match status" value="1"/>
</dbReference>
<evidence type="ECO:0000313" key="3">
    <source>
        <dbReference type="Proteomes" id="UP000675284"/>
    </source>
</evidence>
<reference evidence="2" key="1">
    <citation type="submission" date="2021-04" db="EMBL/GenBank/DDBJ databases">
        <title>Isolation and polyphasic classification of algal microorganism.</title>
        <authorList>
            <person name="Wang S."/>
        </authorList>
    </citation>
    <scope>NUCLEOTIDE SEQUENCE</scope>
    <source>
        <strain evidence="2">720a</strain>
    </source>
</reference>
<dbReference type="InterPro" id="IPR037873">
    <property type="entry name" value="BamE-like"/>
</dbReference>
<dbReference type="AlphaFoldDB" id="A0A941DUD3"/>
<dbReference type="EMBL" id="JAGSOT010000001">
    <property type="protein sequence ID" value="MBR7794443.1"/>
    <property type="molecule type" value="Genomic_DNA"/>
</dbReference>
<sequence length="108" mass="12160">MKVFPQISLMFILVAALLTGCDEGEAQNPDGPVTIQQYNQLENRMEFDDVIDMLGQPDLINFKENTEDEVEFIDENTLYSWDGAAPDSGITLRFRDGKLSSKQQVGLE</sequence>
<accession>A0A941DUD3</accession>
<gene>
    <name evidence="2" type="ORF">KCX74_00115</name>
</gene>
<evidence type="ECO:0000256" key="1">
    <source>
        <dbReference type="ARBA" id="ARBA00022729"/>
    </source>
</evidence>
<name>A0A941DUD3_9BACI</name>
<organism evidence="2 3">
    <name type="scientific">Virgibacillus salarius</name>
    <dbReference type="NCBI Taxonomy" id="447199"/>
    <lineage>
        <taxon>Bacteria</taxon>
        <taxon>Bacillati</taxon>
        <taxon>Bacillota</taxon>
        <taxon>Bacilli</taxon>
        <taxon>Bacillales</taxon>
        <taxon>Bacillaceae</taxon>
        <taxon>Virgibacillus</taxon>
    </lineage>
</organism>
<proteinExistence type="predicted"/>
<dbReference type="Proteomes" id="UP000675284">
    <property type="component" value="Unassembled WGS sequence"/>
</dbReference>
<keyword evidence="1" id="KW-0732">Signal</keyword>
<dbReference type="Gene3D" id="3.30.1450.10">
    <property type="match status" value="1"/>
</dbReference>
<comment type="caution">
    <text evidence="2">The sequence shown here is derived from an EMBL/GenBank/DDBJ whole genome shotgun (WGS) entry which is preliminary data.</text>
</comment>